<protein>
    <recommendedName>
        <fullName evidence="2">Lipocalin/cytosolic fatty-acid binding domain-containing protein</fullName>
    </recommendedName>
</protein>
<reference evidence="3" key="3">
    <citation type="submission" date="2025-09" db="UniProtKB">
        <authorList>
            <consortium name="Ensembl"/>
        </authorList>
    </citation>
    <scope>IDENTIFICATION</scope>
</reference>
<name>A0A8C8UEV7_PERMB</name>
<dbReference type="SUPFAM" id="SSF50814">
    <property type="entry name" value="Lipocalins"/>
    <property type="match status" value="1"/>
</dbReference>
<proteinExistence type="inferred from homology"/>
<sequence>MTKPITIIEKNRNTILIKTYSTFKNTEMSFQLGMQFDEVTADDWMEANLSKCRGGMGKRLCLQESCVMGSSSWHSPMAPELTRRRRDAPALWLTVPLLTGYPLTQHCMPHFFPSGLLKLLLSTYHHGHETQYCVPDPVLQGC</sequence>
<evidence type="ECO:0000313" key="4">
    <source>
        <dbReference type="Proteomes" id="UP000694547"/>
    </source>
</evidence>
<dbReference type="InterPro" id="IPR012674">
    <property type="entry name" value="Calycin"/>
</dbReference>
<dbReference type="Proteomes" id="UP000694547">
    <property type="component" value="Unassembled WGS sequence"/>
</dbReference>
<feature type="domain" description="Lipocalin/cytosolic fatty-acid binding" evidence="2">
    <location>
        <begin position="2"/>
        <end position="43"/>
    </location>
</feature>
<evidence type="ECO:0000259" key="2">
    <source>
        <dbReference type="Pfam" id="PF00061"/>
    </source>
</evidence>
<dbReference type="Ensembl" id="ENSPEMT00000036935.1">
    <property type="protein sequence ID" value="ENSPEMP00000034429.1"/>
    <property type="gene ID" value="ENSPEMG00000027567.1"/>
</dbReference>
<dbReference type="InterPro" id="IPR000566">
    <property type="entry name" value="Lipocln_cytosolic_FA-bd_dom"/>
</dbReference>
<dbReference type="PANTHER" id="PTHR11955">
    <property type="entry name" value="FATTY ACID BINDING PROTEIN"/>
    <property type="match status" value="1"/>
</dbReference>
<dbReference type="InterPro" id="IPR031259">
    <property type="entry name" value="ILBP"/>
</dbReference>
<dbReference type="Pfam" id="PF00061">
    <property type="entry name" value="Lipocalin"/>
    <property type="match status" value="1"/>
</dbReference>
<dbReference type="Gene3D" id="2.40.128.20">
    <property type="match status" value="1"/>
</dbReference>
<reference evidence="3" key="2">
    <citation type="submission" date="2025-08" db="UniProtKB">
        <authorList>
            <consortium name="Ensembl"/>
        </authorList>
    </citation>
    <scope>IDENTIFICATION</scope>
</reference>
<dbReference type="AlphaFoldDB" id="A0A8C8UEV7"/>
<dbReference type="GO" id="GO:0008289">
    <property type="term" value="F:lipid binding"/>
    <property type="evidence" value="ECO:0007669"/>
    <property type="project" value="InterPro"/>
</dbReference>
<accession>A0A8C8UEV7</accession>
<organism evidence="3 4">
    <name type="scientific">Peromyscus maniculatus bairdii</name>
    <name type="common">Prairie deer mouse</name>
    <dbReference type="NCBI Taxonomy" id="230844"/>
    <lineage>
        <taxon>Eukaryota</taxon>
        <taxon>Metazoa</taxon>
        <taxon>Chordata</taxon>
        <taxon>Craniata</taxon>
        <taxon>Vertebrata</taxon>
        <taxon>Euteleostomi</taxon>
        <taxon>Mammalia</taxon>
        <taxon>Eutheria</taxon>
        <taxon>Euarchontoglires</taxon>
        <taxon>Glires</taxon>
        <taxon>Rodentia</taxon>
        <taxon>Myomorpha</taxon>
        <taxon>Muroidea</taxon>
        <taxon>Cricetidae</taxon>
        <taxon>Neotominae</taxon>
        <taxon>Peromyscus</taxon>
    </lineage>
</organism>
<evidence type="ECO:0000313" key="3">
    <source>
        <dbReference type="Ensembl" id="ENSPEMP00000034429.1"/>
    </source>
</evidence>
<keyword evidence="4" id="KW-1185">Reference proteome</keyword>
<evidence type="ECO:0000256" key="1">
    <source>
        <dbReference type="ARBA" id="ARBA00008390"/>
    </source>
</evidence>
<reference evidence="4" key="1">
    <citation type="submission" date="2018-10" db="EMBL/GenBank/DDBJ databases">
        <title>Improved assembly of the deer mouse Peromyscus maniculatus genome.</title>
        <authorList>
            <person name="Lassance J.-M."/>
            <person name="Hoekstra H.E."/>
        </authorList>
    </citation>
    <scope>NUCLEOTIDE SEQUENCE [LARGE SCALE GENOMIC DNA]</scope>
</reference>
<comment type="similarity">
    <text evidence="1">Belongs to the calycin superfamily. Fatty-acid binding protein (FABP) family.</text>
</comment>